<keyword evidence="1" id="KW-0732">Signal</keyword>
<dbReference type="Pfam" id="PF04402">
    <property type="entry name" value="SIMPL"/>
    <property type="match status" value="1"/>
</dbReference>
<evidence type="ECO:0000313" key="2">
    <source>
        <dbReference type="EMBL" id="PHQ26712.1"/>
    </source>
</evidence>
<dbReference type="OrthoDB" id="6360038at2"/>
<dbReference type="AlphaFoldDB" id="A0A2G1VIZ6"/>
<evidence type="ECO:0000313" key="3">
    <source>
        <dbReference type="Proteomes" id="UP000229044"/>
    </source>
</evidence>
<evidence type="ECO:0000256" key="1">
    <source>
        <dbReference type="SAM" id="SignalP"/>
    </source>
</evidence>
<reference evidence="2 3" key="1">
    <citation type="submission" date="2017-09" db="EMBL/GenBank/DDBJ databases">
        <title>The draft genome sequences of Marinobacter guineae M3B.</title>
        <authorList>
            <person name="Cao J."/>
        </authorList>
    </citation>
    <scope>NUCLEOTIDE SEQUENCE [LARGE SCALE GENOMIC DNA]</scope>
    <source>
        <strain evidence="2 3">M3B</strain>
    </source>
</reference>
<dbReference type="PANTHER" id="PTHR34387:SF1">
    <property type="entry name" value="PERIPLASMIC IMMUNOGENIC PROTEIN"/>
    <property type="match status" value="1"/>
</dbReference>
<dbReference type="InterPro" id="IPR007497">
    <property type="entry name" value="SIMPL/DUF541"/>
</dbReference>
<dbReference type="GO" id="GO:0006974">
    <property type="term" value="P:DNA damage response"/>
    <property type="evidence" value="ECO:0007669"/>
    <property type="project" value="TreeGrafter"/>
</dbReference>
<gene>
    <name evidence="2" type="ORF">CLH62_03740</name>
</gene>
<dbReference type="InterPro" id="IPR052022">
    <property type="entry name" value="26kDa_periplasmic_antigen"/>
</dbReference>
<dbReference type="Gene3D" id="3.30.110.170">
    <property type="entry name" value="Protein of unknown function (DUF541), domain 1"/>
    <property type="match status" value="1"/>
</dbReference>
<feature type="chain" id="PRO_5013820763" evidence="1">
    <location>
        <begin position="25"/>
        <end position="228"/>
    </location>
</feature>
<name>A0A2G1VIZ6_9GAMM</name>
<dbReference type="Proteomes" id="UP000229044">
    <property type="component" value="Unassembled WGS sequence"/>
</dbReference>
<comment type="caution">
    <text evidence="2">The sequence shown here is derived from an EMBL/GenBank/DDBJ whole genome shotgun (WGS) entry which is preliminary data.</text>
</comment>
<dbReference type="PANTHER" id="PTHR34387">
    <property type="entry name" value="SLR1258 PROTEIN"/>
    <property type="match status" value="1"/>
</dbReference>
<dbReference type="Gene3D" id="3.30.70.2970">
    <property type="entry name" value="Protein of unknown function (DUF541), domain 2"/>
    <property type="match status" value="1"/>
</dbReference>
<protein>
    <submittedName>
        <fullName evidence="2">SIMPL domain-containing protein</fullName>
    </submittedName>
</protein>
<feature type="signal peptide" evidence="1">
    <location>
        <begin position="1"/>
        <end position="24"/>
    </location>
</feature>
<sequence>MAGRNQKSRFLLSLALMAPALTLAGEVTLAGEGSVRYEPDSARLQFTASAEHALPQKATEKVATMVTQWRDGISRYRDQLEEYSDSNVNLYTRTLPPEERGEEPQKQAMASQTISFSIKDLTLLNPLLQQAQALGLDYSLGPHQFFHSDEPGMEQEALARAISDAKARCSFVASQLDHTCGDVVTINVNGGHRPVPMMRAEAKAMSDTVSSVGEREIRASVSATFELD</sequence>
<dbReference type="EMBL" id="NTFI01000001">
    <property type="protein sequence ID" value="PHQ26712.1"/>
    <property type="molecule type" value="Genomic_DNA"/>
</dbReference>
<accession>A0A2G1VIZ6</accession>
<dbReference type="RefSeq" id="WP_099616788.1">
    <property type="nucleotide sequence ID" value="NZ_KZ319339.1"/>
</dbReference>
<keyword evidence="3" id="KW-1185">Reference proteome</keyword>
<proteinExistence type="predicted"/>
<organism evidence="2 3">
    <name type="scientific">Marinobacter guineae</name>
    <dbReference type="NCBI Taxonomy" id="432303"/>
    <lineage>
        <taxon>Bacteria</taxon>
        <taxon>Pseudomonadati</taxon>
        <taxon>Pseudomonadota</taxon>
        <taxon>Gammaproteobacteria</taxon>
        <taxon>Pseudomonadales</taxon>
        <taxon>Marinobacteraceae</taxon>
        <taxon>Marinobacter</taxon>
    </lineage>
</organism>